<comment type="caution">
    <text evidence="1">The sequence shown here is derived from an EMBL/GenBank/DDBJ whole genome shotgun (WGS) entry which is preliminary data.</text>
</comment>
<sequence>MCNYSICALSDKEAWCGSGIGSGKDLVLIQTNGTIKKKVNLDHTLYDITVTSSDDVIFTEWEGHTIKMYSSDEVTTVANNTIPNETWGLCVTSEQEILVPGSGWQSSDSSLCSVVERVRHHAISISHSPSCYQKTLPNQHHVSISERVRHHAISMSRSPSCYQKTLPNQHHVSISERVRQYETFLQDQYFDYKQHPTLCFLCLYQSPRLFLLHMTIANSPFLLADVKQTAQEGFFLEILFTFPPCDTNIVKFASAPALSKCCTMMSSLLDTAICNGDLPDGMALPLPQIAVKRGLMPLLDRAFTLPPALTSNCVIPGYHFSAATCNGVIPEFGARLTSQSALINSLMVSI</sequence>
<accession>A0ABQ9DYL6</accession>
<gene>
    <name evidence="1" type="ORF">KUTeg_024695</name>
</gene>
<evidence type="ECO:0000313" key="2">
    <source>
        <dbReference type="Proteomes" id="UP001217089"/>
    </source>
</evidence>
<organism evidence="1 2">
    <name type="scientific">Tegillarca granosa</name>
    <name type="common">Malaysian cockle</name>
    <name type="synonym">Anadara granosa</name>
    <dbReference type="NCBI Taxonomy" id="220873"/>
    <lineage>
        <taxon>Eukaryota</taxon>
        <taxon>Metazoa</taxon>
        <taxon>Spiralia</taxon>
        <taxon>Lophotrochozoa</taxon>
        <taxon>Mollusca</taxon>
        <taxon>Bivalvia</taxon>
        <taxon>Autobranchia</taxon>
        <taxon>Pteriomorphia</taxon>
        <taxon>Arcoida</taxon>
        <taxon>Arcoidea</taxon>
        <taxon>Arcidae</taxon>
        <taxon>Tegillarca</taxon>
    </lineage>
</organism>
<reference evidence="1 2" key="1">
    <citation type="submission" date="2022-12" db="EMBL/GenBank/DDBJ databases">
        <title>Chromosome-level genome of Tegillarca granosa.</title>
        <authorList>
            <person name="Kim J."/>
        </authorList>
    </citation>
    <scope>NUCLEOTIDE SEQUENCE [LARGE SCALE GENOMIC DNA]</scope>
    <source>
        <strain evidence="1">Teg-2019</strain>
        <tissue evidence="1">Adductor muscle</tissue>
    </source>
</reference>
<proteinExistence type="predicted"/>
<dbReference type="Proteomes" id="UP001217089">
    <property type="component" value="Unassembled WGS sequence"/>
</dbReference>
<protein>
    <submittedName>
        <fullName evidence="1">Uncharacterized protein</fullName>
    </submittedName>
</protein>
<dbReference type="EMBL" id="JARBDR010000923">
    <property type="protein sequence ID" value="KAJ8298164.1"/>
    <property type="molecule type" value="Genomic_DNA"/>
</dbReference>
<name>A0ABQ9DYL6_TEGGR</name>
<keyword evidence="2" id="KW-1185">Reference proteome</keyword>
<evidence type="ECO:0000313" key="1">
    <source>
        <dbReference type="EMBL" id="KAJ8298164.1"/>
    </source>
</evidence>